<gene>
    <name evidence="2" type="ORF">GXW71_19735</name>
</gene>
<dbReference type="RefSeq" id="WP_211854304.1">
    <property type="nucleotide sequence ID" value="NZ_JAAGBB010000024.1"/>
</dbReference>
<protein>
    <submittedName>
        <fullName evidence="2">Uncharacterized protein</fullName>
    </submittedName>
</protein>
<comment type="caution">
    <text evidence="2">The sequence shown here is derived from an EMBL/GenBank/DDBJ whole genome shotgun (WGS) entry which is preliminary data.</text>
</comment>
<sequence length="419" mass="44108">MRRRTMLIGGVSVLMLGGLATCVFWPEDEAEQGLPVTLGFPRLIPPLVRATIAGQDRVFMLVRRTETENNPNVPPGTGWRGERLEIRAYDAATLAPIFAAPVISGRTGGFRTAGLIGEQAATIWLYGDALGAVSAVDGQVFLGGEGFAAVTPQLGGAFNQARDTYRMEEALVFAFLGARYRMDPRSFAATPAPERDQGVMDAAFPPPARPALFGAGGPAAFRVAEALLDDAWFGLPLAAGRPNDGQPQGAERRFLPASLQPDTRGAPQRLWRAGIRRGVAPMAAESGSFQSSGRGDPAPGDRLLLDRPTEVATTPATLQFAGFLTAGTAEPLRPAGAPGLLLLQQPTNAPPSLTRLGADGRALWTTMFGFPRLISVLPGESTLVLVGQRGSGTTEQDVITSIALADGQARELVLNFGSG</sequence>
<evidence type="ECO:0000313" key="3">
    <source>
        <dbReference type="Proteomes" id="UP001196870"/>
    </source>
</evidence>
<evidence type="ECO:0000313" key="2">
    <source>
        <dbReference type="EMBL" id="MBR0666600.1"/>
    </source>
</evidence>
<feature type="region of interest" description="Disordered" evidence="1">
    <location>
        <begin position="283"/>
        <end position="302"/>
    </location>
</feature>
<dbReference type="EMBL" id="JAAGBB010000024">
    <property type="protein sequence ID" value="MBR0666600.1"/>
    <property type="molecule type" value="Genomic_DNA"/>
</dbReference>
<proteinExistence type="predicted"/>
<organism evidence="2 3">
    <name type="scientific">Plastoroseomonas hellenica</name>
    <dbReference type="NCBI Taxonomy" id="2687306"/>
    <lineage>
        <taxon>Bacteria</taxon>
        <taxon>Pseudomonadati</taxon>
        <taxon>Pseudomonadota</taxon>
        <taxon>Alphaproteobacteria</taxon>
        <taxon>Acetobacterales</taxon>
        <taxon>Acetobacteraceae</taxon>
        <taxon>Plastoroseomonas</taxon>
    </lineage>
</organism>
<accession>A0ABS5F391</accession>
<dbReference type="Proteomes" id="UP001196870">
    <property type="component" value="Unassembled WGS sequence"/>
</dbReference>
<reference evidence="3" key="1">
    <citation type="journal article" date="2021" name="Syst. Appl. Microbiol.">
        <title>Roseomonas hellenica sp. nov., isolated from roots of wild-growing Alkanna tinctoria.</title>
        <authorList>
            <person name="Rat A."/>
            <person name="Naranjo H.D."/>
            <person name="Lebbe L."/>
            <person name="Cnockaert M."/>
            <person name="Krigas N."/>
            <person name="Grigoriadou K."/>
            <person name="Maloupa E."/>
            <person name="Willems A."/>
        </authorList>
    </citation>
    <scope>NUCLEOTIDE SEQUENCE [LARGE SCALE GENOMIC DNA]</scope>
    <source>
        <strain evidence="3">LMG 31523</strain>
    </source>
</reference>
<keyword evidence="3" id="KW-1185">Reference proteome</keyword>
<evidence type="ECO:0000256" key="1">
    <source>
        <dbReference type="SAM" id="MobiDB-lite"/>
    </source>
</evidence>
<name>A0ABS5F391_9PROT</name>